<dbReference type="PANTHER" id="PTHR37540:SF5">
    <property type="entry name" value="TRANSCRIPTION FACTOR DOMAIN-CONTAINING PROTEIN"/>
    <property type="match status" value="1"/>
</dbReference>
<proteinExistence type="predicted"/>
<reference evidence="1" key="1">
    <citation type="submission" date="2022-11" db="EMBL/GenBank/DDBJ databases">
        <authorList>
            <person name="Petersen C."/>
        </authorList>
    </citation>
    <scope>NUCLEOTIDE SEQUENCE</scope>
    <source>
        <strain evidence="1">IBT 30761</strain>
    </source>
</reference>
<gene>
    <name evidence="1" type="ORF">N7532_006646</name>
</gene>
<dbReference type="EMBL" id="JAPQKI010000005">
    <property type="protein sequence ID" value="KAJ5099645.1"/>
    <property type="molecule type" value="Genomic_DNA"/>
</dbReference>
<accession>A0A9W9KB15</accession>
<reference evidence="1" key="2">
    <citation type="journal article" date="2023" name="IMA Fungus">
        <title>Comparative genomic study of the Penicillium genus elucidates a diverse pangenome and 15 lateral gene transfer events.</title>
        <authorList>
            <person name="Petersen C."/>
            <person name="Sorensen T."/>
            <person name="Nielsen M.R."/>
            <person name="Sondergaard T.E."/>
            <person name="Sorensen J.L."/>
            <person name="Fitzpatrick D.A."/>
            <person name="Frisvad J.C."/>
            <person name="Nielsen K.L."/>
        </authorList>
    </citation>
    <scope>NUCLEOTIDE SEQUENCE</scope>
    <source>
        <strain evidence="1">IBT 30761</strain>
    </source>
</reference>
<comment type="caution">
    <text evidence="1">The sequence shown here is derived from an EMBL/GenBank/DDBJ whole genome shotgun (WGS) entry which is preliminary data.</text>
</comment>
<organism evidence="1 2">
    <name type="scientific">Penicillium argentinense</name>
    <dbReference type="NCBI Taxonomy" id="1131581"/>
    <lineage>
        <taxon>Eukaryota</taxon>
        <taxon>Fungi</taxon>
        <taxon>Dikarya</taxon>
        <taxon>Ascomycota</taxon>
        <taxon>Pezizomycotina</taxon>
        <taxon>Eurotiomycetes</taxon>
        <taxon>Eurotiomycetidae</taxon>
        <taxon>Eurotiales</taxon>
        <taxon>Aspergillaceae</taxon>
        <taxon>Penicillium</taxon>
    </lineage>
</organism>
<keyword evidence="2" id="KW-1185">Reference proteome</keyword>
<dbReference type="OrthoDB" id="3469225at2759"/>
<sequence>MADVSKIYTESTVLVLAHVVCIEAGESNIQAAEAHACGLKNIIDGVGGLDSLRFQTLTNLYCCNLMIGFVQHPPKLFVISEKWEKKVLVEASKLEDICASTKTSTLGSRFFKSAWWSDLHPVLKTTIRSLRKLILSHENTIKSGSKPFPTNGEYLILLAHHLFYLSGDTSLSPLEETLRLALLVYTGSRVWSFQGMGCLKTLVGTLEKFLRPNIGLLRDKDPQFLLWTMFVASVASHGVSDGSWLIANIADIANESSITDWRIARDTLSEYFYVFRMTDEPAKDIWETVRKQRKIRDMV</sequence>
<dbReference type="GeneID" id="81358119"/>
<name>A0A9W9KB15_9EURO</name>
<dbReference type="RefSeq" id="XP_056475299.1">
    <property type="nucleotide sequence ID" value="XM_056619140.1"/>
</dbReference>
<evidence type="ECO:0000313" key="1">
    <source>
        <dbReference type="EMBL" id="KAJ5099645.1"/>
    </source>
</evidence>
<dbReference type="PANTHER" id="PTHR37540">
    <property type="entry name" value="TRANSCRIPTION FACTOR (ACR-2), PUTATIVE-RELATED-RELATED"/>
    <property type="match status" value="1"/>
</dbReference>
<dbReference type="Proteomes" id="UP001149074">
    <property type="component" value="Unassembled WGS sequence"/>
</dbReference>
<protein>
    <submittedName>
        <fullName evidence="1">Uncharacterized protein</fullName>
    </submittedName>
</protein>
<dbReference type="AlphaFoldDB" id="A0A9W9KB15"/>
<evidence type="ECO:0000313" key="2">
    <source>
        <dbReference type="Proteomes" id="UP001149074"/>
    </source>
</evidence>